<keyword evidence="1" id="KW-0472">Membrane</keyword>
<keyword evidence="3" id="KW-1185">Reference proteome</keyword>
<proteinExistence type="predicted"/>
<evidence type="ECO:0000256" key="1">
    <source>
        <dbReference type="SAM" id="Phobius"/>
    </source>
</evidence>
<dbReference type="Proteomes" id="UP001142610">
    <property type="component" value="Unassembled WGS sequence"/>
</dbReference>
<sequence>MELILAAGTGNPLHIFTSPSLLIIILFVVVFAGLNILEKGRWD</sequence>
<feature type="transmembrane region" description="Helical" evidence="1">
    <location>
        <begin position="20"/>
        <end position="37"/>
    </location>
</feature>
<keyword evidence="1" id="KW-0812">Transmembrane</keyword>
<dbReference type="RefSeq" id="WP_256618447.1">
    <property type="nucleotide sequence ID" value="NZ_JANIBC010000002.1"/>
</dbReference>
<keyword evidence="1" id="KW-1133">Transmembrane helix</keyword>
<gene>
    <name evidence="2" type="ORF">NOG11_04285</name>
</gene>
<protein>
    <submittedName>
        <fullName evidence="2">Uncharacterized protein</fullName>
    </submittedName>
</protein>
<dbReference type="AlphaFoldDB" id="A0A9X2L7M5"/>
<evidence type="ECO:0000313" key="3">
    <source>
        <dbReference type="Proteomes" id="UP001142610"/>
    </source>
</evidence>
<dbReference type="EMBL" id="JANIBC010000002">
    <property type="protein sequence ID" value="MCQ8184598.1"/>
    <property type="molecule type" value="Genomic_DNA"/>
</dbReference>
<reference evidence="2" key="1">
    <citation type="submission" date="2022-07" db="EMBL/GenBank/DDBJ databases">
        <title>Parvularcula maris sp. nov., an algicidal bacterium isolated from seawater.</title>
        <authorList>
            <person name="Li F."/>
        </authorList>
    </citation>
    <scope>NUCLEOTIDE SEQUENCE</scope>
    <source>
        <strain evidence="2">BGMRC 0090</strain>
    </source>
</reference>
<evidence type="ECO:0000313" key="2">
    <source>
        <dbReference type="EMBL" id="MCQ8184598.1"/>
    </source>
</evidence>
<organism evidence="2 3">
    <name type="scientific">Parvularcula maris</name>
    <dbReference type="NCBI Taxonomy" id="2965077"/>
    <lineage>
        <taxon>Bacteria</taxon>
        <taxon>Pseudomonadati</taxon>
        <taxon>Pseudomonadota</taxon>
        <taxon>Alphaproteobacteria</taxon>
        <taxon>Parvularculales</taxon>
        <taxon>Parvularculaceae</taxon>
        <taxon>Parvularcula</taxon>
    </lineage>
</organism>
<accession>A0A9X2L7M5</accession>
<name>A0A9X2L7M5_9PROT</name>
<comment type="caution">
    <text evidence="2">The sequence shown here is derived from an EMBL/GenBank/DDBJ whole genome shotgun (WGS) entry which is preliminary data.</text>
</comment>